<gene>
    <name evidence="4" type="ORF">OTI717_LOCUS21245</name>
    <name evidence="3" type="ORF">RFH988_LOCUS15429</name>
</gene>
<evidence type="ECO:0000256" key="2">
    <source>
        <dbReference type="SAM" id="MobiDB-lite"/>
    </source>
</evidence>
<evidence type="ECO:0000313" key="5">
    <source>
        <dbReference type="Proteomes" id="UP000663882"/>
    </source>
</evidence>
<accession>A0A814IN05</accession>
<dbReference type="OrthoDB" id="10011458at2759"/>
<name>A0A814IN05_9BILA</name>
<dbReference type="InterPro" id="IPR038810">
    <property type="entry name" value="CNTLN"/>
</dbReference>
<feature type="region of interest" description="Disordered" evidence="2">
    <location>
        <begin position="753"/>
        <end position="790"/>
    </location>
</feature>
<evidence type="ECO:0000313" key="3">
    <source>
        <dbReference type="EMBL" id="CAF1025632.1"/>
    </source>
</evidence>
<dbReference type="PANTHER" id="PTHR18957">
    <property type="entry name" value="CENTLEIN"/>
    <property type="match status" value="1"/>
</dbReference>
<feature type="coiled-coil region" evidence="1">
    <location>
        <begin position="518"/>
        <end position="552"/>
    </location>
</feature>
<dbReference type="GO" id="GO:0005814">
    <property type="term" value="C:centriole"/>
    <property type="evidence" value="ECO:0007669"/>
    <property type="project" value="TreeGrafter"/>
</dbReference>
<sequence length="1105" mass="131056">MAASNGIQPPSNTFIEPQYTNDQQLILLNNEELRTRNREQLIEKLERVIQEKNASITKLEEREQYFEDALKKRNIEFRALEEQLRQFEEKTRTFEQLHQLQVQTFEKTIRDCQIENERLCEHVHDLTKQLREKSDYDAINHEKILTFDRIAADTQLWRQKLDLYKATIEEREETIANLKKEVNDLQKRKQFNVDFEDSSSQVQIATLQNTLRNRDNEIKHLKLTLRQVRDKLTSGQLSHDNRWKSCSEDIGQNLSTRKLNRSSSPKKRCTSPPVRDNTLSPPLDIAYLKTKIHTLTDRLENVQQLLVQRDEQISTLKKVHDKRWLRLKHLQKQYRSLKDELQSYTDDELIQKQTKNDYFYGKAIRKTRSGCSVCHNQRQRKQIGINKKIFKQEDDDNVWNEITKLKRENTRLINENLSLNEKIDLQEVEINEQTIVINELRNEIQLLNNKNEQTQLKISSSSLLIDKSNDNQQNLIKELDKKLYELENERTCLIFEHERLKTNLDLCIDEKQHLMQKQKQTTNEIKQFKLRILALQDQINKLKRNNQLINKKNFINSSSTIRKRITKKKKPKTSCLEMLLDQNSTFIDDFQNESSILYRTLPSKSDKFNINQWRRQRRYRTCSLCDCHTQASFMKRKRQSSISSAIPKRKYDPLKKIYNNKIRLANSCHHDTYSYHIRKPSISLTTQKIPTKIGAMRRRIEQLEMNLADSKEENEQLTQRLSTTLNRINILKTTNQRLINECNKLKTDYLTQSTLPGQENRRNDSISSDGGENNIDNLHTRLKNTSSDAARQRKLNKTLQIDNETLTKNLQSLTEKLTHTERDVASKRSLIENYKSRLNEFETNLNRSNEKTINENDEERLKSLTETMEKLRVSLDSYKNRLQAVTREKQILETRYGQLVDEHQKLKTHFEDIQTKHRLSEQQIRQCRLNQEQLNQELLTARRLTEQQLLSLNTKSQDTLNKMILELNRTQRRLNEYERFTNGFLHEMIRRNIQMNDTLKRAREHQKQRESFSMTLPGYDSAMNTASKILNLTQDDLDDIMSTTDESFQGHSKLDNGDKNEKIRQKVSKLLVSQEEFSGKLLKIFSKKLDEIQEADRNLATIRNT</sequence>
<dbReference type="GO" id="GO:0005813">
    <property type="term" value="C:centrosome"/>
    <property type="evidence" value="ECO:0007669"/>
    <property type="project" value="TreeGrafter"/>
</dbReference>
<dbReference type="PANTHER" id="PTHR18957:SF0">
    <property type="entry name" value="CENTLEIN"/>
    <property type="match status" value="1"/>
</dbReference>
<dbReference type="AlphaFoldDB" id="A0A814IN05"/>
<dbReference type="EMBL" id="CAJNOO010000751">
    <property type="protein sequence ID" value="CAF1025632.1"/>
    <property type="molecule type" value="Genomic_DNA"/>
</dbReference>
<evidence type="ECO:0000256" key="1">
    <source>
        <dbReference type="SAM" id="Coils"/>
    </source>
</evidence>
<feature type="compositionally biased region" description="Basic residues" evidence="2">
    <location>
        <begin position="258"/>
        <end position="269"/>
    </location>
</feature>
<feature type="coiled-coil region" evidence="1">
    <location>
        <begin position="402"/>
        <end position="489"/>
    </location>
</feature>
<dbReference type="EMBL" id="CAJOAX010003406">
    <property type="protein sequence ID" value="CAF3852440.1"/>
    <property type="molecule type" value="Genomic_DNA"/>
</dbReference>
<feature type="coiled-coil region" evidence="1">
    <location>
        <begin position="161"/>
        <end position="231"/>
    </location>
</feature>
<dbReference type="Proteomes" id="UP000663823">
    <property type="component" value="Unassembled WGS sequence"/>
</dbReference>
<dbReference type="GO" id="GO:0010457">
    <property type="term" value="P:centriole-centriole cohesion"/>
    <property type="evidence" value="ECO:0007669"/>
    <property type="project" value="TreeGrafter"/>
</dbReference>
<feature type="coiled-coil region" evidence="1">
    <location>
        <begin position="28"/>
        <end position="97"/>
    </location>
</feature>
<feature type="compositionally biased region" description="Polar residues" evidence="2">
    <location>
        <begin position="765"/>
        <end position="789"/>
    </location>
</feature>
<protein>
    <recommendedName>
        <fullName evidence="6">Centlein</fullName>
    </recommendedName>
</protein>
<evidence type="ECO:0000313" key="4">
    <source>
        <dbReference type="EMBL" id="CAF3852440.1"/>
    </source>
</evidence>
<reference evidence="3" key="1">
    <citation type="submission" date="2021-02" db="EMBL/GenBank/DDBJ databases">
        <authorList>
            <person name="Nowell W R."/>
        </authorList>
    </citation>
    <scope>NUCLEOTIDE SEQUENCE</scope>
</reference>
<feature type="region of interest" description="Disordered" evidence="2">
    <location>
        <begin position="254"/>
        <end position="277"/>
    </location>
</feature>
<feature type="coiled-coil region" evidence="1">
    <location>
        <begin position="693"/>
        <end position="748"/>
    </location>
</feature>
<keyword evidence="1" id="KW-0175">Coiled coil</keyword>
<comment type="caution">
    <text evidence="3">The sequence shown here is derived from an EMBL/GenBank/DDBJ whole genome shotgun (WGS) entry which is preliminary data.</text>
</comment>
<proteinExistence type="predicted"/>
<dbReference type="Proteomes" id="UP000663882">
    <property type="component" value="Unassembled WGS sequence"/>
</dbReference>
<feature type="coiled-coil region" evidence="1">
    <location>
        <begin position="796"/>
        <end position="980"/>
    </location>
</feature>
<organism evidence="3 5">
    <name type="scientific">Rotaria sordida</name>
    <dbReference type="NCBI Taxonomy" id="392033"/>
    <lineage>
        <taxon>Eukaryota</taxon>
        <taxon>Metazoa</taxon>
        <taxon>Spiralia</taxon>
        <taxon>Gnathifera</taxon>
        <taxon>Rotifera</taxon>
        <taxon>Eurotatoria</taxon>
        <taxon>Bdelloidea</taxon>
        <taxon>Philodinida</taxon>
        <taxon>Philodinidae</taxon>
        <taxon>Rotaria</taxon>
    </lineage>
</organism>
<evidence type="ECO:0008006" key="6">
    <source>
        <dbReference type="Google" id="ProtNLM"/>
    </source>
</evidence>